<dbReference type="EMBL" id="AGNL01017498">
    <property type="protein sequence ID" value="EJK64234.1"/>
    <property type="molecule type" value="Genomic_DNA"/>
</dbReference>
<protein>
    <submittedName>
        <fullName evidence="1">Uncharacterized protein</fullName>
    </submittedName>
</protein>
<name>K0SGZ8_THAOC</name>
<keyword evidence="2" id="KW-1185">Reference proteome</keyword>
<reference evidence="1 2" key="1">
    <citation type="journal article" date="2012" name="Genome Biol.">
        <title>Genome and low-iron response of an oceanic diatom adapted to chronic iron limitation.</title>
        <authorList>
            <person name="Lommer M."/>
            <person name="Specht M."/>
            <person name="Roy A.S."/>
            <person name="Kraemer L."/>
            <person name="Andreson R."/>
            <person name="Gutowska M.A."/>
            <person name="Wolf J."/>
            <person name="Bergner S.V."/>
            <person name="Schilhabel M.B."/>
            <person name="Klostermeier U.C."/>
            <person name="Beiko R.G."/>
            <person name="Rosenstiel P."/>
            <person name="Hippler M."/>
            <person name="Laroche J."/>
        </authorList>
    </citation>
    <scope>NUCLEOTIDE SEQUENCE [LARGE SCALE GENOMIC DNA]</scope>
    <source>
        <strain evidence="1 2">CCMP1005</strain>
    </source>
</reference>
<comment type="caution">
    <text evidence="1">The sequence shown here is derived from an EMBL/GenBank/DDBJ whole genome shotgun (WGS) entry which is preliminary data.</text>
</comment>
<organism evidence="1 2">
    <name type="scientific">Thalassiosira oceanica</name>
    <name type="common">Marine diatom</name>
    <dbReference type="NCBI Taxonomy" id="159749"/>
    <lineage>
        <taxon>Eukaryota</taxon>
        <taxon>Sar</taxon>
        <taxon>Stramenopiles</taxon>
        <taxon>Ochrophyta</taxon>
        <taxon>Bacillariophyta</taxon>
        <taxon>Coscinodiscophyceae</taxon>
        <taxon>Thalassiosirophycidae</taxon>
        <taxon>Thalassiosirales</taxon>
        <taxon>Thalassiosiraceae</taxon>
        <taxon>Thalassiosira</taxon>
    </lineage>
</organism>
<dbReference type="AlphaFoldDB" id="K0SGZ8"/>
<sequence>MLTCSLFLSQEYIDSRKKYTPLAMCDGVPTTSVNAGGHFFPIFAHSLHPYYRDIGPASEDISCLRTDGTRLGIELSLCSATCLSGIIYTSSWPDLCIGLLGGTLAPAPLSSVGWPPVRSSSDLAGDQTTPLPGELVYKFASDVANRRLTEAHG</sequence>
<evidence type="ECO:0000313" key="2">
    <source>
        <dbReference type="Proteomes" id="UP000266841"/>
    </source>
</evidence>
<proteinExistence type="predicted"/>
<accession>K0SGZ8</accession>
<dbReference type="Proteomes" id="UP000266841">
    <property type="component" value="Unassembled WGS sequence"/>
</dbReference>
<evidence type="ECO:0000313" key="1">
    <source>
        <dbReference type="EMBL" id="EJK64234.1"/>
    </source>
</evidence>
<gene>
    <name evidence="1" type="ORF">THAOC_15054</name>
</gene>